<evidence type="ECO:0000313" key="3">
    <source>
        <dbReference type="Proteomes" id="UP000223968"/>
    </source>
</evidence>
<reference evidence="2 3" key="1">
    <citation type="submission" date="2017-10" db="EMBL/GenBank/DDBJ databases">
        <title>Comparative genomics in systemic dimorphic fungi from Ajellomycetaceae.</title>
        <authorList>
            <person name="Munoz J.F."/>
            <person name="Mcewen J.G."/>
            <person name="Clay O.K."/>
            <person name="Cuomo C.A."/>
        </authorList>
    </citation>
    <scope>NUCLEOTIDE SEQUENCE [LARGE SCALE GENOMIC DNA]</scope>
    <source>
        <strain evidence="2 3">UAMH5409</strain>
    </source>
</reference>
<feature type="compositionally biased region" description="Basic and acidic residues" evidence="1">
    <location>
        <begin position="38"/>
        <end position="50"/>
    </location>
</feature>
<evidence type="ECO:0000256" key="1">
    <source>
        <dbReference type="SAM" id="MobiDB-lite"/>
    </source>
</evidence>
<proteinExistence type="predicted"/>
<feature type="compositionally biased region" description="Low complexity" evidence="1">
    <location>
        <begin position="17"/>
        <end position="35"/>
    </location>
</feature>
<feature type="region of interest" description="Disordered" evidence="1">
    <location>
        <begin position="86"/>
        <end position="117"/>
    </location>
</feature>
<organism evidence="2 3">
    <name type="scientific">Helicocarpus griseus UAMH5409</name>
    <dbReference type="NCBI Taxonomy" id="1447875"/>
    <lineage>
        <taxon>Eukaryota</taxon>
        <taxon>Fungi</taxon>
        <taxon>Dikarya</taxon>
        <taxon>Ascomycota</taxon>
        <taxon>Pezizomycotina</taxon>
        <taxon>Eurotiomycetes</taxon>
        <taxon>Eurotiomycetidae</taxon>
        <taxon>Onygenales</taxon>
        <taxon>Ajellomycetaceae</taxon>
        <taxon>Helicocarpus</taxon>
    </lineage>
</organism>
<keyword evidence="3" id="KW-1185">Reference proteome</keyword>
<sequence length="688" mass="74812">MACHDTATFLDDDSDEGGTNNTTTTNSNASIDATNHGQADEREKGREKGVHTKKTRRQSIVISSLLSFRGKNPFSEAKDAKSAVLSGSISTNPNKKEESFVSSFATPTATPKKSRRYSMNDVPRLSLDFATKFSFTKAAQESPVVAPVPVLASASASATVPLPASVVMAGSKSKNKSKGKNKDKKSDAEKSQQSASTPAKPTGSIGLGNKSQHHHHQQDVDDNDNINCSSVGLLRSALGSSGNSKKQASTAAHGVTTHHTTTLPYRHTHHQATDHQATGQAAALQALQHAPRPTNPAVTHRLNCGCCSNVKPIFLFRGGEQWNELDVQQDSVYLDLFWPIMTDTMKKELEKDKGKGTEKGKENNKENDRVDENIDPKEKKEDKAKGKAKEAYSSFDDDENNDNGSDASDDNDDDILPLEAMKPLCNFRNLRFLKLTGMSQSYQKYIWQAVWLNPGFEELELEMTLEPCIRRAFSSWPSIKGNWVQRDKPDTTRSSYYGDNGQGILHRRIGIGEYLDKYAIAQARTRAVALVTSSPTSTSASIPILLPIVKLSLTGFVVDADPFRLFNPHRLRLLTFKNDCVDAGFALPESMHEQVVVSWPRLVTGQGAHGQQGQAVLARRVRPGEVKLIDLGSKKKPAEAKTVGAAGTGLGAGVKASERVTPNFSRGPYASPGRQGPAPNKGKVPVQE</sequence>
<feature type="compositionally biased region" description="Acidic residues" evidence="1">
    <location>
        <begin position="395"/>
        <end position="415"/>
    </location>
</feature>
<feature type="region of interest" description="Disordered" evidence="1">
    <location>
        <begin position="349"/>
        <end position="415"/>
    </location>
</feature>
<feature type="region of interest" description="Disordered" evidence="1">
    <location>
        <begin position="640"/>
        <end position="688"/>
    </location>
</feature>
<comment type="caution">
    <text evidence="2">The sequence shown here is derived from an EMBL/GenBank/DDBJ whole genome shotgun (WGS) entry which is preliminary data.</text>
</comment>
<dbReference type="Proteomes" id="UP000223968">
    <property type="component" value="Unassembled WGS sequence"/>
</dbReference>
<accession>A0A2B7XGL1</accession>
<dbReference type="OrthoDB" id="5368934at2759"/>
<feature type="region of interest" description="Disordered" evidence="1">
    <location>
        <begin position="170"/>
        <end position="226"/>
    </location>
</feature>
<feature type="compositionally biased region" description="Polar residues" evidence="1">
    <location>
        <begin position="100"/>
        <end position="111"/>
    </location>
</feature>
<dbReference type="EMBL" id="PDNB01000105">
    <property type="protein sequence ID" value="PGH07911.1"/>
    <property type="molecule type" value="Genomic_DNA"/>
</dbReference>
<evidence type="ECO:0000313" key="2">
    <source>
        <dbReference type="EMBL" id="PGH07911.1"/>
    </source>
</evidence>
<protein>
    <submittedName>
        <fullName evidence="2">Uncharacterized protein</fullName>
    </submittedName>
</protein>
<feature type="compositionally biased region" description="Basic residues" evidence="1">
    <location>
        <begin position="173"/>
        <end position="183"/>
    </location>
</feature>
<name>A0A2B7XGL1_9EURO</name>
<feature type="region of interest" description="Disordered" evidence="1">
    <location>
        <begin position="1"/>
        <end position="57"/>
    </location>
</feature>
<gene>
    <name evidence="2" type="ORF">AJ79_06119</name>
</gene>
<feature type="compositionally biased region" description="Basic and acidic residues" evidence="1">
    <location>
        <begin position="349"/>
        <end position="390"/>
    </location>
</feature>
<dbReference type="AlphaFoldDB" id="A0A2B7XGL1"/>